<dbReference type="InterPro" id="IPR032675">
    <property type="entry name" value="LRR_dom_sf"/>
</dbReference>
<dbReference type="Gene3D" id="3.80.10.10">
    <property type="entry name" value="Ribonuclease Inhibitor"/>
    <property type="match status" value="3"/>
</dbReference>
<evidence type="ECO:0000256" key="2">
    <source>
        <dbReference type="ARBA" id="ARBA00022737"/>
    </source>
</evidence>
<reference evidence="4 5" key="2">
    <citation type="submission" date="2024-07" db="EMBL/GenBank/DDBJ databases">
        <authorList>
            <person name="Akdeniz Z."/>
        </authorList>
    </citation>
    <scope>NUCLEOTIDE SEQUENCE [LARGE SCALE GENOMIC DNA]</scope>
</reference>
<dbReference type="AlphaFoldDB" id="A0AA86NL81"/>
<dbReference type="SUPFAM" id="SSF52058">
    <property type="entry name" value="L domain-like"/>
    <property type="match status" value="1"/>
</dbReference>
<accession>A0AA86NL81</accession>
<keyword evidence="1" id="KW-0433">Leucine-rich repeat</keyword>
<dbReference type="EMBL" id="CAXDID020000411">
    <property type="protein sequence ID" value="CAL6088808.1"/>
    <property type="molecule type" value="Genomic_DNA"/>
</dbReference>
<dbReference type="EMBL" id="CATOUU010000218">
    <property type="protein sequence ID" value="CAI9921246.1"/>
    <property type="molecule type" value="Genomic_DNA"/>
</dbReference>
<keyword evidence="5" id="KW-1185">Reference proteome</keyword>
<name>A0AA86NL81_9EUKA</name>
<sequence length="417" mass="48797">MKLSEMKLSEYEQKMLQLYWNTLNEDQTLNIFNNPNLITLSFINHLKVKQLQLFQCKNVIPVLNSDLKELEIEQCDLQTIPGFKLNELEVLKAKNNNILTINGSQFPKLKELDLSYNKNFSFAELQFMNQIQKLTLRECNIYDTNVLHYLDNLTELDLSQNKLYNIQVLQYLTFLTKLRLSRCRILNLECLTHLFFLTELDISFNKSVDDITPLSKLSKLTKINMAWCGLKHIYALRNLTCVKELNISGNSEIDITPIQYLKQLVEIKASNCSILDLSVFQVLVNLEYVDVSQNQILSIEPFKPLKNLIYLNLDSNYISSNYFDSLKDQLYNCSFFNFSQKQATRKQINNIIMFQKINRPPTLFRKLYYSRNILTEQLSFGKNTVSSLLQQQDNSQITFSNKIVSLFELLNNQEVCQ</sequence>
<reference evidence="3" key="1">
    <citation type="submission" date="2023-06" db="EMBL/GenBank/DDBJ databases">
        <authorList>
            <person name="Kurt Z."/>
        </authorList>
    </citation>
    <scope>NUCLEOTIDE SEQUENCE</scope>
</reference>
<keyword evidence="2" id="KW-0677">Repeat</keyword>
<organism evidence="3">
    <name type="scientific">Hexamita inflata</name>
    <dbReference type="NCBI Taxonomy" id="28002"/>
    <lineage>
        <taxon>Eukaryota</taxon>
        <taxon>Metamonada</taxon>
        <taxon>Diplomonadida</taxon>
        <taxon>Hexamitidae</taxon>
        <taxon>Hexamitinae</taxon>
        <taxon>Hexamita</taxon>
    </lineage>
</organism>
<proteinExistence type="predicted"/>
<evidence type="ECO:0000256" key="1">
    <source>
        <dbReference type="ARBA" id="ARBA00022614"/>
    </source>
</evidence>
<dbReference type="PANTHER" id="PTHR46652:SF3">
    <property type="entry name" value="LEUCINE-RICH REPEAT-CONTAINING PROTEIN 9"/>
    <property type="match status" value="1"/>
</dbReference>
<evidence type="ECO:0000313" key="4">
    <source>
        <dbReference type="EMBL" id="CAL6088808.1"/>
    </source>
</evidence>
<dbReference type="InterPro" id="IPR001611">
    <property type="entry name" value="Leu-rich_rpt"/>
</dbReference>
<evidence type="ECO:0000313" key="5">
    <source>
        <dbReference type="Proteomes" id="UP001642409"/>
    </source>
</evidence>
<dbReference type="SMART" id="SM00365">
    <property type="entry name" value="LRR_SD22"/>
    <property type="match status" value="2"/>
</dbReference>
<protein>
    <submittedName>
        <fullName evidence="3">Leucine-rich repeat domain-containing protein</fullName>
    </submittedName>
    <submittedName>
        <fullName evidence="4">Leucine-rich_repeat domain-containing protein</fullName>
    </submittedName>
</protein>
<dbReference type="PROSITE" id="PS51450">
    <property type="entry name" value="LRR"/>
    <property type="match status" value="3"/>
</dbReference>
<evidence type="ECO:0000313" key="3">
    <source>
        <dbReference type="EMBL" id="CAI9921246.1"/>
    </source>
</evidence>
<dbReference type="InterPro" id="IPR050836">
    <property type="entry name" value="SDS22/Internalin_LRR"/>
</dbReference>
<dbReference type="Pfam" id="PF13516">
    <property type="entry name" value="LRR_6"/>
    <property type="match status" value="1"/>
</dbReference>
<comment type="caution">
    <text evidence="3">The sequence shown here is derived from an EMBL/GenBank/DDBJ whole genome shotgun (WGS) entry which is preliminary data.</text>
</comment>
<dbReference type="PANTHER" id="PTHR46652">
    <property type="entry name" value="LEUCINE-RICH REPEAT AND IQ DOMAIN-CONTAINING PROTEIN 1-RELATED"/>
    <property type="match status" value="1"/>
</dbReference>
<dbReference type="Proteomes" id="UP001642409">
    <property type="component" value="Unassembled WGS sequence"/>
</dbReference>
<gene>
    <name evidence="4" type="ORF">HINF_LOCUS64305</name>
    <name evidence="3" type="ORF">HINF_LOCUS8891</name>
</gene>